<dbReference type="Proteomes" id="UP000694864">
    <property type="component" value="Chromosome 17"/>
</dbReference>
<dbReference type="SUPFAM" id="SSF101941">
    <property type="entry name" value="NAC domain"/>
    <property type="match status" value="1"/>
</dbReference>
<proteinExistence type="predicted"/>
<keyword evidence="2" id="KW-0805">Transcription regulation</keyword>
<evidence type="ECO:0000256" key="2">
    <source>
        <dbReference type="ARBA" id="ARBA00023015"/>
    </source>
</evidence>
<dbReference type="PANTHER" id="PTHR31989">
    <property type="entry name" value="NAC DOMAIN-CONTAINING PROTEIN 82-RELATED"/>
    <property type="match status" value="1"/>
</dbReference>
<dbReference type="RefSeq" id="XP_010474680.1">
    <property type="nucleotide sequence ID" value="XM_010476378.2"/>
</dbReference>
<organism evidence="7 8">
    <name type="scientific">Camelina sativa</name>
    <name type="common">False flax</name>
    <name type="synonym">Myagrum sativum</name>
    <dbReference type="NCBI Taxonomy" id="90675"/>
    <lineage>
        <taxon>Eukaryota</taxon>
        <taxon>Viridiplantae</taxon>
        <taxon>Streptophyta</taxon>
        <taxon>Embryophyta</taxon>
        <taxon>Tracheophyta</taxon>
        <taxon>Spermatophyta</taxon>
        <taxon>Magnoliopsida</taxon>
        <taxon>eudicotyledons</taxon>
        <taxon>Gunneridae</taxon>
        <taxon>Pentapetalae</taxon>
        <taxon>rosids</taxon>
        <taxon>malvids</taxon>
        <taxon>Brassicales</taxon>
        <taxon>Brassicaceae</taxon>
        <taxon>Camelineae</taxon>
        <taxon>Camelina</taxon>
    </lineage>
</organism>
<keyword evidence="3" id="KW-0238">DNA-binding</keyword>
<protein>
    <submittedName>
        <fullName evidence="8">NAC domain-containing protein 3 isoform X1</fullName>
    </submittedName>
</protein>
<dbReference type="PROSITE" id="PS51005">
    <property type="entry name" value="NAC"/>
    <property type="match status" value="1"/>
</dbReference>
<reference evidence="8" key="2">
    <citation type="submission" date="2025-08" db="UniProtKB">
        <authorList>
            <consortium name="RefSeq"/>
        </authorList>
    </citation>
    <scope>IDENTIFICATION</scope>
    <source>
        <tissue evidence="8">Leaf</tissue>
    </source>
</reference>
<evidence type="ECO:0000256" key="1">
    <source>
        <dbReference type="ARBA" id="ARBA00004123"/>
    </source>
</evidence>
<reference evidence="7" key="1">
    <citation type="journal article" date="2014" name="Nat. Commun.">
        <title>The emerging biofuel crop Camelina sativa retains a highly undifferentiated hexaploid genome structure.</title>
        <authorList>
            <person name="Kagale S."/>
            <person name="Koh C."/>
            <person name="Nixon J."/>
            <person name="Bollina V."/>
            <person name="Clarke W.E."/>
            <person name="Tuteja R."/>
            <person name="Spillane C."/>
            <person name="Robinson S.J."/>
            <person name="Links M.G."/>
            <person name="Clarke C."/>
            <person name="Higgins E.E."/>
            <person name="Huebert T."/>
            <person name="Sharpe A.G."/>
            <person name="Parkin I.A."/>
        </authorList>
    </citation>
    <scope>NUCLEOTIDE SEQUENCE [LARGE SCALE GENOMIC DNA]</scope>
    <source>
        <strain evidence="7">cv. DH55</strain>
    </source>
</reference>
<feature type="domain" description="NAC" evidence="6">
    <location>
        <begin position="9"/>
        <end position="153"/>
    </location>
</feature>
<dbReference type="Pfam" id="PF02365">
    <property type="entry name" value="NAM"/>
    <property type="match status" value="1"/>
</dbReference>
<name>A0ABM0WQD8_CAMSA</name>
<evidence type="ECO:0000313" key="7">
    <source>
        <dbReference type="Proteomes" id="UP000694864"/>
    </source>
</evidence>
<dbReference type="InterPro" id="IPR003441">
    <property type="entry name" value="NAC-dom"/>
</dbReference>
<keyword evidence="7" id="KW-1185">Reference proteome</keyword>
<evidence type="ECO:0000256" key="5">
    <source>
        <dbReference type="ARBA" id="ARBA00023242"/>
    </source>
</evidence>
<evidence type="ECO:0000313" key="8">
    <source>
        <dbReference type="RefSeq" id="XP_010474680.1"/>
    </source>
</evidence>
<dbReference type="GeneID" id="104754241"/>
<dbReference type="InterPro" id="IPR036093">
    <property type="entry name" value="NAC_dom_sf"/>
</dbReference>
<keyword evidence="4" id="KW-0804">Transcription</keyword>
<comment type="subcellular location">
    <subcellularLocation>
        <location evidence="1">Nucleus</location>
    </subcellularLocation>
</comment>
<gene>
    <name evidence="8" type="primary">LOC104754241</name>
</gene>
<accession>A0ABM0WQD8</accession>
<sequence length="361" mass="41459">MIAAREMETPVGLRFCPTDEEIVDDYLRPKNLETDTSRVDQVISTVTICSFDPWELPCQSRIKLKDKSWCFFSRKVNKYDRGEQQIRKTKSGFWKITGNPKAIMRNRVKIGAKKVLMFYFSKDSKSDWVMHEYHLLSPVQKMMTYTICKVMFKGEENEVSSPPLHLVNNSGGSEFGLQEEAHQLDDAATIATKEEEWKTWLNDNDDEETNIMFLQDNRNDYRPPKSLTGVFTDDIDSSDDNDSDFLSPATNSIGTSCTCDDSFGSSNHRIDQIKDLPEPPNSTVELVSPLTQEVSQALRTNVDTTEIKKMNPCDDARGTEIEDHKLGQEMIKKNKRAGNFFLRMVQKFVKKIRLCYPISRT</sequence>
<keyword evidence="5" id="KW-0539">Nucleus</keyword>
<evidence type="ECO:0000256" key="3">
    <source>
        <dbReference type="ARBA" id="ARBA00023125"/>
    </source>
</evidence>
<evidence type="ECO:0000259" key="6">
    <source>
        <dbReference type="PROSITE" id="PS51005"/>
    </source>
</evidence>
<evidence type="ECO:0000256" key="4">
    <source>
        <dbReference type="ARBA" id="ARBA00023163"/>
    </source>
</evidence>
<dbReference type="Gene3D" id="2.170.150.80">
    <property type="entry name" value="NAC domain"/>
    <property type="match status" value="1"/>
</dbReference>